<dbReference type="Gene3D" id="3.40.50.360">
    <property type="match status" value="1"/>
</dbReference>
<dbReference type="PANTHER" id="PTHR10204">
    <property type="entry name" value="NAD P H OXIDOREDUCTASE-RELATED"/>
    <property type="match status" value="1"/>
</dbReference>
<feature type="domain" description="Flavodoxin-like fold" evidence="3">
    <location>
        <begin position="3"/>
        <end position="214"/>
    </location>
</feature>
<dbReference type="GO" id="GO:0005829">
    <property type="term" value="C:cytosol"/>
    <property type="evidence" value="ECO:0007669"/>
    <property type="project" value="TreeGrafter"/>
</dbReference>
<evidence type="ECO:0000256" key="1">
    <source>
        <dbReference type="ARBA" id="ARBA00006252"/>
    </source>
</evidence>
<dbReference type="AlphaFoldDB" id="A0A089HVP7"/>
<dbReference type="STRING" id="44251.PDUR_27435"/>
<protein>
    <submittedName>
        <fullName evidence="4">NAD(P)H dehydrogenase</fullName>
    </submittedName>
</protein>
<dbReference type="KEGG" id="pdu:PDUR_27435"/>
<name>A0A089HVP7_PAEDU</name>
<evidence type="ECO:0000256" key="2">
    <source>
        <dbReference type="ARBA" id="ARBA00023002"/>
    </source>
</evidence>
<dbReference type="EMBL" id="CP009288">
    <property type="protein sequence ID" value="AIQ15177.1"/>
    <property type="molecule type" value="Genomic_DNA"/>
</dbReference>
<dbReference type="SUPFAM" id="SSF52218">
    <property type="entry name" value="Flavoproteins"/>
    <property type="match status" value="1"/>
</dbReference>
<dbReference type="InterPro" id="IPR051545">
    <property type="entry name" value="NAD(P)H_dehydrogenase_qn"/>
</dbReference>
<keyword evidence="2" id="KW-0560">Oxidoreductase</keyword>
<reference evidence="4 5" key="1">
    <citation type="submission" date="2014-08" db="EMBL/GenBank/DDBJ databases">
        <title>Comparative genomics of the Paenibacillus odorifer group.</title>
        <authorList>
            <person name="den Bakker H.C."/>
            <person name="Tsai Y.-C."/>
            <person name="Martin N."/>
            <person name="Korlach J."/>
            <person name="Wiedmann M."/>
        </authorList>
    </citation>
    <scope>NUCLEOTIDE SEQUENCE [LARGE SCALE GENOMIC DNA]</scope>
    <source>
        <strain evidence="4 5">DSM 1735</strain>
    </source>
</reference>
<comment type="similarity">
    <text evidence="1">Belongs to the NAD(P)H dehydrogenase (quinone) family.</text>
</comment>
<gene>
    <name evidence="4" type="ORF">PDUR_27435</name>
</gene>
<proteinExistence type="inferred from homology"/>
<evidence type="ECO:0000313" key="5">
    <source>
        <dbReference type="Proteomes" id="UP000029409"/>
    </source>
</evidence>
<accession>A0A089HVP7</accession>
<dbReference type="Proteomes" id="UP000029409">
    <property type="component" value="Chromosome"/>
</dbReference>
<sequence>MSKKVLIVYAHPEPTSLTSQFVETAVQTLQEQGHEVMLSDLYGMDWKAVFDGRDFPDRANPERLSFIKESAHAYSTGRQTADVALEQQKLLAADAVILQFPLWWFSMPAILKGWVERVFAFGFAYGFKGEGNRYRYGDGILKGKRAMLSVAAGGPEKDYSPRGINGPLEQLLFPITHGILFYPGMDVLPTHAVYGTDRMTAADIDAAMAAWRLHLERLFEEEPIPFRHQNGGDYPDSHVLASDIAIGRTGLTAHIAESAAPL</sequence>
<dbReference type="GO" id="GO:0003955">
    <property type="term" value="F:NAD(P)H dehydrogenase (quinone) activity"/>
    <property type="evidence" value="ECO:0007669"/>
    <property type="project" value="TreeGrafter"/>
</dbReference>
<dbReference type="PANTHER" id="PTHR10204:SF34">
    <property type="entry name" value="NAD(P)H DEHYDROGENASE [QUINONE] 1 ISOFORM 1"/>
    <property type="match status" value="1"/>
</dbReference>
<organism evidence="4 5">
    <name type="scientific">Paenibacillus durus</name>
    <name type="common">Paenibacillus azotofixans</name>
    <dbReference type="NCBI Taxonomy" id="44251"/>
    <lineage>
        <taxon>Bacteria</taxon>
        <taxon>Bacillati</taxon>
        <taxon>Bacillota</taxon>
        <taxon>Bacilli</taxon>
        <taxon>Bacillales</taxon>
        <taxon>Paenibacillaceae</taxon>
        <taxon>Paenibacillus</taxon>
    </lineage>
</organism>
<dbReference type="InterPro" id="IPR003680">
    <property type="entry name" value="Flavodoxin_fold"/>
</dbReference>
<keyword evidence="5" id="KW-1185">Reference proteome</keyword>
<dbReference type="eggNOG" id="COG2249">
    <property type="taxonomic scope" value="Bacteria"/>
</dbReference>
<dbReference type="RefSeq" id="WP_042208858.1">
    <property type="nucleotide sequence ID" value="NZ_CP009288.1"/>
</dbReference>
<evidence type="ECO:0000313" key="4">
    <source>
        <dbReference type="EMBL" id="AIQ15177.1"/>
    </source>
</evidence>
<dbReference type="OrthoDB" id="9798454at2"/>
<dbReference type="Pfam" id="PF02525">
    <property type="entry name" value="Flavodoxin_2"/>
    <property type="match status" value="1"/>
</dbReference>
<dbReference type="InterPro" id="IPR029039">
    <property type="entry name" value="Flavoprotein-like_sf"/>
</dbReference>
<evidence type="ECO:0000259" key="3">
    <source>
        <dbReference type="Pfam" id="PF02525"/>
    </source>
</evidence>